<organism evidence="2 3">
    <name type="scientific">Suillus placidus</name>
    <dbReference type="NCBI Taxonomy" id="48579"/>
    <lineage>
        <taxon>Eukaryota</taxon>
        <taxon>Fungi</taxon>
        <taxon>Dikarya</taxon>
        <taxon>Basidiomycota</taxon>
        <taxon>Agaricomycotina</taxon>
        <taxon>Agaricomycetes</taxon>
        <taxon>Agaricomycetidae</taxon>
        <taxon>Boletales</taxon>
        <taxon>Suillineae</taxon>
        <taxon>Suillaceae</taxon>
        <taxon>Suillus</taxon>
    </lineage>
</organism>
<evidence type="ECO:0000313" key="2">
    <source>
        <dbReference type="EMBL" id="KAG1774664.1"/>
    </source>
</evidence>
<comment type="caution">
    <text evidence="2">The sequence shown here is derived from an EMBL/GenBank/DDBJ whole genome shotgun (WGS) entry which is preliminary data.</text>
</comment>
<feature type="region of interest" description="Disordered" evidence="1">
    <location>
        <begin position="1"/>
        <end position="90"/>
    </location>
</feature>
<reference evidence="2" key="1">
    <citation type="journal article" date="2020" name="New Phytol.">
        <title>Comparative genomics reveals dynamic genome evolution in host specialist ectomycorrhizal fungi.</title>
        <authorList>
            <person name="Lofgren L.A."/>
            <person name="Nguyen N.H."/>
            <person name="Vilgalys R."/>
            <person name="Ruytinx J."/>
            <person name="Liao H.L."/>
            <person name="Branco S."/>
            <person name="Kuo A."/>
            <person name="LaButti K."/>
            <person name="Lipzen A."/>
            <person name="Andreopoulos W."/>
            <person name="Pangilinan J."/>
            <person name="Riley R."/>
            <person name="Hundley H."/>
            <person name="Na H."/>
            <person name="Barry K."/>
            <person name="Grigoriev I.V."/>
            <person name="Stajich J.E."/>
            <person name="Kennedy P.G."/>
        </authorList>
    </citation>
    <scope>NUCLEOTIDE SEQUENCE</scope>
    <source>
        <strain evidence="2">DOB743</strain>
    </source>
</reference>
<keyword evidence="3" id="KW-1185">Reference proteome</keyword>
<evidence type="ECO:0000313" key="3">
    <source>
        <dbReference type="Proteomes" id="UP000714275"/>
    </source>
</evidence>
<protein>
    <submittedName>
        <fullName evidence="2">Uncharacterized protein</fullName>
    </submittedName>
</protein>
<sequence length="405" mass="45814">MLNPPFTAKLSSQRELPPRDKKGRFLKKASSNAEFSDTTLPSSDSSPLDTPEINQRVLERDHKESEHEVIQQLIDDEDDDQESLPGAPDRSIALPTEYQLQSSEQAHTRTLEQLPFPHEKQPSPPREYGPSFSFTLAKPRTMQVTIATAPNFVKQCLTPAAAPTQTANVMASSPLPALFHGKEGENAQNFLRSTEAYFLINRITDEAVKVALFSALISAGSQADYWWTNLDAAHKSTWTLVKTAFENKWPTIAAAGKTKLEYQKELLVLRLKDEDVGERTTSAEVTMWSHIHFHNQLQMLVQDAGVVNAPVLIHQVRDALPRTLRDLTTPAPPDWNTFLNEIKDVNVDILQDKAKQAKEWKEAERAQNARIARLEGRQHDQSKSYAYRCNKRHWGQTTVLPQERH</sequence>
<gene>
    <name evidence="2" type="ORF">EV702DRAFT_1237851</name>
</gene>
<proteinExistence type="predicted"/>
<dbReference type="AlphaFoldDB" id="A0A9P6ZQ61"/>
<dbReference type="Proteomes" id="UP000714275">
    <property type="component" value="Unassembled WGS sequence"/>
</dbReference>
<dbReference type="OrthoDB" id="2678560at2759"/>
<feature type="compositionally biased region" description="Basic and acidic residues" evidence="1">
    <location>
        <begin position="57"/>
        <end position="69"/>
    </location>
</feature>
<dbReference type="EMBL" id="JABBWD010000039">
    <property type="protein sequence ID" value="KAG1774664.1"/>
    <property type="molecule type" value="Genomic_DNA"/>
</dbReference>
<accession>A0A9P6ZQ61</accession>
<feature type="compositionally biased region" description="Low complexity" evidence="1">
    <location>
        <begin position="36"/>
        <end position="51"/>
    </location>
</feature>
<name>A0A9P6ZQ61_9AGAM</name>
<evidence type="ECO:0000256" key="1">
    <source>
        <dbReference type="SAM" id="MobiDB-lite"/>
    </source>
</evidence>